<comment type="caution">
    <text evidence="2">The sequence shown here is derived from an EMBL/GenBank/DDBJ whole genome shotgun (WGS) entry which is preliminary data.</text>
</comment>
<dbReference type="Gene3D" id="1.20.1290.10">
    <property type="entry name" value="AhpD-like"/>
    <property type="match status" value="1"/>
</dbReference>
<keyword evidence="3" id="KW-1185">Reference proteome</keyword>
<evidence type="ECO:0000259" key="1">
    <source>
        <dbReference type="Pfam" id="PF02627"/>
    </source>
</evidence>
<dbReference type="InterPro" id="IPR003779">
    <property type="entry name" value="CMD-like"/>
</dbReference>
<dbReference type="Proteomes" id="UP001595528">
    <property type="component" value="Unassembled WGS sequence"/>
</dbReference>
<reference evidence="3" key="1">
    <citation type="journal article" date="2019" name="Int. J. Syst. Evol. Microbiol.">
        <title>The Global Catalogue of Microorganisms (GCM) 10K type strain sequencing project: providing services to taxonomists for standard genome sequencing and annotation.</title>
        <authorList>
            <consortium name="The Broad Institute Genomics Platform"/>
            <consortium name="The Broad Institute Genome Sequencing Center for Infectious Disease"/>
            <person name="Wu L."/>
            <person name="Ma J."/>
        </authorList>
    </citation>
    <scope>NUCLEOTIDE SEQUENCE [LARGE SCALE GENOMIC DNA]</scope>
    <source>
        <strain evidence="3">KCTC 42964</strain>
    </source>
</reference>
<dbReference type="RefSeq" id="WP_379903166.1">
    <property type="nucleotide sequence ID" value="NZ_JBHRTR010000031.1"/>
</dbReference>
<dbReference type="PANTHER" id="PTHR33570:SF2">
    <property type="entry name" value="CARBOXYMUCONOLACTONE DECARBOXYLASE-LIKE DOMAIN-CONTAINING PROTEIN"/>
    <property type="match status" value="1"/>
</dbReference>
<dbReference type="InterPro" id="IPR029032">
    <property type="entry name" value="AhpD-like"/>
</dbReference>
<dbReference type="Pfam" id="PF02627">
    <property type="entry name" value="CMD"/>
    <property type="match status" value="1"/>
</dbReference>
<evidence type="ECO:0000313" key="2">
    <source>
        <dbReference type="EMBL" id="MFC3229193.1"/>
    </source>
</evidence>
<evidence type="ECO:0000313" key="3">
    <source>
        <dbReference type="Proteomes" id="UP001595528"/>
    </source>
</evidence>
<dbReference type="InterPro" id="IPR052512">
    <property type="entry name" value="4CMD/NDH-1_regulator"/>
</dbReference>
<organism evidence="2 3">
    <name type="scientific">Marinibaculum pumilum</name>
    <dbReference type="NCBI Taxonomy" id="1766165"/>
    <lineage>
        <taxon>Bacteria</taxon>
        <taxon>Pseudomonadati</taxon>
        <taxon>Pseudomonadota</taxon>
        <taxon>Alphaproteobacteria</taxon>
        <taxon>Rhodospirillales</taxon>
        <taxon>Rhodospirillaceae</taxon>
        <taxon>Marinibaculum</taxon>
    </lineage>
</organism>
<sequence length="139" mass="15862">MSEDNADLTKSRQGLYAPVPPEETAFHLWKQFDGDLALTFSKFFVGGLYQREVLTQRERQLCTVAALTVMRARDELRLHVHGARNRGASVREIAEVMFQMVTYGGAPSCVQALQVLRECLKERGEWDEESDQPKDMEAR</sequence>
<proteinExistence type="predicted"/>
<dbReference type="SUPFAM" id="SSF69118">
    <property type="entry name" value="AhpD-like"/>
    <property type="match status" value="1"/>
</dbReference>
<gene>
    <name evidence="2" type="ORF">ACFOGJ_18245</name>
</gene>
<accession>A0ABV7L3G7</accession>
<protein>
    <submittedName>
        <fullName evidence="2">Carboxymuconolactone decarboxylase family protein</fullName>
    </submittedName>
</protein>
<feature type="domain" description="Carboxymuconolactone decarboxylase-like" evidence="1">
    <location>
        <begin position="46"/>
        <end position="118"/>
    </location>
</feature>
<dbReference type="EMBL" id="JBHRTR010000031">
    <property type="protein sequence ID" value="MFC3229193.1"/>
    <property type="molecule type" value="Genomic_DNA"/>
</dbReference>
<name>A0ABV7L3G7_9PROT</name>
<dbReference type="PANTHER" id="PTHR33570">
    <property type="entry name" value="4-CARBOXYMUCONOLACTONE DECARBOXYLASE FAMILY PROTEIN"/>
    <property type="match status" value="1"/>
</dbReference>